<keyword evidence="6 8" id="KW-0408">Iron</keyword>
<evidence type="ECO:0000256" key="7">
    <source>
        <dbReference type="ARBA" id="ARBA00023014"/>
    </source>
</evidence>
<evidence type="ECO:0000256" key="1">
    <source>
        <dbReference type="ARBA" id="ARBA00001966"/>
    </source>
</evidence>
<evidence type="ECO:0000313" key="9">
    <source>
        <dbReference type="Proteomes" id="UP000694865"/>
    </source>
</evidence>
<evidence type="ECO:0000256" key="4">
    <source>
        <dbReference type="ARBA" id="ARBA00021914"/>
    </source>
</evidence>
<evidence type="ECO:0000256" key="3">
    <source>
        <dbReference type="ARBA" id="ARBA00006179"/>
    </source>
</evidence>
<evidence type="ECO:0000313" key="10">
    <source>
        <dbReference type="RefSeq" id="XP_006819822.1"/>
    </source>
</evidence>
<dbReference type="SFLD" id="SFLDG01121">
    <property type="entry name" value="Diphthamide_biosynthesis"/>
    <property type="match status" value="1"/>
</dbReference>
<reference evidence="10" key="1">
    <citation type="submission" date="2025-08" db="UniProtKB">
        <authorList>
            <consortium name="RefSeq"/>
        </authorList>
    </citation>
    <scope>IDENTIFICATION</scope>
    <source>
        <tissue evidence="10">Testes</tissue>
    </source>
</reference>
<evidence type="ECO:0000256" key="2">
    <source>
        <dbReference type="ARBA" id="ARBA00005156"/>
    </source>
</evidence>
<dbReference type="PANTHER" id="PTHR10762">
    <property type="entry name" value="DIPHTHAMIDE BIOSYNTHESIS PROTEIN"/>
    <property type="match status" value="1"/>
</dbReference>
<dbReference type="Gene3D" id="3.40.50.11860">
    <property type="entry name" value="Diphthamide synthesis DPH1/DPH2 domain 3"/>
    <property type="match status" value="1"/>
</dbReference>
<gene>
    <name evidence="10" type="primary">LOC100372830</name>
</gene>
<keyword evidence="9" id="KW-1185">Reference proteome</keyword>
<dbReference type="RefSeq" id="XP_006819822.1">
    <property type="nucleotide sequence ID" value="XM_006819759.1"/>
</dbReference>
<name>A0ABM0MII1_SACKO</name>
<organism evidence="9 10">
    <name type="scientific">Saccoglossus kowalevskii</name>
    <name type="common">Acorn worm</name>
    <dbReference type="NCBI Taxonomy" id="10224"/>
    <lineage>
        <taxon>Eukaryota</taxon>
        <taxon>Metazoa</taxon>
        <taxon>Hemichordata</taxon>
        <taxon>Enteropneusta</taxon>
        <taxon>Harrimaniidae</taxon>
        <taxon>Saccoglossus</taxon>
    </lineage>
</organism>
<dbReference type="SFLD" id="SFLDF00408">
    <property type="entry name" value="Diphthamide_biosynthesis_famil"/>
    <property type="match status" value="1"/>
</dbReference>
<dbReference type="GeneID" id="100372830"/>
<evidence type="ECO:0000256" key="6">
    <source>
        <dbReference type="ARBA" id="ARBA00023004"/>
    </source>
</evidence>
<comment type="pathway">
    <text evidence="2 8">Protein modification; peptidyl-diphthamide biosynthesis.</text>
</comment>
<keyword evidence="5 8" id="KW-0479">Metal-binding</keyword>
<proteinExistence type="inferred from homology"/>
<keyword evidence="7 8" id="KW-0411">Iron-sulfur</keyword>
<comment type="function">
    <text evidence="8">Required for the first step of diphthamide biosynthesis, a post-translational modification of histidine which occurs in elongation factor 2. DPH1 and DPH2 transfer a 3-amino-3-carboxypropyl (ACP) group from S-adenosyl-L-methionine (SAM) to a histidine residue, the reaction is assisted by a reduction system comprising DPH3 and a NADH-dependent reductase. Facilitates the reduction of the catalytic iron-sulfur cluster found in the DPH1 subunit.</text>
</comment>
<dbReference type="NCBIfam" id="TIGR00322">
    <property type="entry name" value="diphth2_R"/>
    <property type="match status" value="1"/>
</dbReference>
<dbReference type="Gene3D" id="3.40.50.11840">
    <property type="entry name" value="Diphthamide synthesis DPH1/DPH2 domain 1"/>
    <property type="match status" value="1"/>
</dbReference>
<dbReference type="InterPro" id="IPR016435">
    <property type="entry name" value="DPH1/DPH2"/>
</dbReference>
<dbReference type="Pfam" id="PF01866">
    <property type="entry name" value="Diphthamide_syn"/>
    <property type="match status" value="1"/>
</dbReference>
<comment type="similarity">
    <text evidence="3 8">Belongs to the DPH1/DPH2 family. DPH2 subfamily.</text>
</comment>
<evidence type="ECO:0000256" key="8">
    <source>
        <dbReference type="RuleBase" id="RU364133"/>
    </source>
</evidence>
<dbReference type="Proteomes" id="UP000694865">
    <property type="component" value="Unplaced"/>
</dbReference>
<dbReference type="InterPro" id="IPR042263">
    <property type="entry name" value="DPH1/DPH2_1"/>
</dbReference>
<protein>
    <recommendedName>
        <fullName evidence="4 8">2-(3-amino-3-carboxypropyl)histidine synthase subunit 2</fullName>
    </recommendedName>
</protein>
<dbReference type="NCBIfam" id="TIGR00272">
    <property type="entry name" value="DPH2"/>
    <property type="match status" value="1"/>
</dbReference>
<comment type="cofactor">
    <cofactor evidence="1">
        <name>[4Fe-4S] cluster</name>
        <dbReference type="ChEBI" id="CHEBI:49883"/>
    </cofactor>
</comment>
<accession>A0ABM0MII1</accession>
<evidence type="ECO:0000256" key="5">
    <source>
        <dbReference type="ARBA" id="ARBA00022723"/>
    </source>
</evidence>
<dbReference type="SFLD" id="SFLDS00032">
    <property type="entry name" value="Radical_SAM_3-amino-3-carboxyp"/>
    <property type="match status" value="1"/>
</dbReference>
<dbReference type="PANTHER" id="PTHR10762:SF2">
    <property type="entry name" value="2-(3-AMINO-3-CARBOXYPROPYL)HISTIDINE SYNTHASE SUBUNIT 2"/>
    <property type="match status" value="1"/>
</dbReference>
<dbReference type="InterPro" id="IPR042265">
    <property type="entry name" value="DPH1/DPH2_3"/>
</dbReference>
<sequence>MSTSTAAFSSDWVGVIQRTVEVENSMKTADTELQDKYEICRCIEFIKSGKYQKVALQFPDHLLVDSVAIATELEKNTGAKLFVLGDTSYGSCCVDEIAAQHVNADCIIHFGRSCLSPTRRLPVLYVFGRQEVDIDHCSSVFNKLIEDTSTHLVVMYDVVYSHIISLLEAKLSHIYSNMVISKFKYENNSTEKDNYNGGTEPNLVTDDIQTFTISGRQVSLSPGKQIADYIILYIGGESLTLTNLMMSLNRCTFFTYDPQTRRGQQETLNINKALMRRYYLIEKAKDARVVGIVAGTLGVADYMNGISRVKQLVKKAGKKSYTFVMGKINIAKMANFMEVDVFVLISCPENSLIDSSEFYKPIVTPFEMEIACNQAREWTGDYVTDFRQLLPGGDNFIEMPSDDVSGNLETDVSLITGGIRRMGEEKDDIAVSSSAIVKRDDVLTVSTVHATSAEYLSSRSWQGLEQRLGETSVSQAIEGQKGIASGYANEKSSSKET</sequence>
<dbReference type="InterPro" id="IPR010014">
    <property type="entry name" value="DHP2"/>
</dbReference>